<evidence type="ECO:0000256" key="9">
    <source>
        <dbReference type="ARBA" id="ARBA00023136"/>
    </source>
</evidence>
<feature type="transmembrane region" description="Helical" evidence="10">
    <location>
        <begin position="482"/>
        <end position="506"/>
    </location>
</feature>
<dbReference type="InterPro" id="IPR048634">
    <property type="entry name" value="SecD_SecF_C"/>
</dbReference>
<dbReference type="GO" id="GO:0043952">
    <property type="term" value="P:protein transport by the Sec complex"/>
    <property type="evidence" value="ECO:0007669"/>
    <property type="project" value="UniProtKB-UniRule"/>
</dbReference>
<dbReference type="PANTHER" id="PTHR30081:SF1">
    <property type="entry name" value="PROTEIN TRANSLOCASE SUBUNIT SECD"/>
    <property type="match status" value="1"/>
</dbReference>
<keyword evidence="8 10" id="KW-0811">Translocation</keyword>
<evidence type="ECO:0000256" key="8">
    <source>
        <dbReference type="ARBA" id="ARBA00023010"/>
    </source>
</evidence>
<feature type="transmembrane region" description="Helical" evidence="10">
    <location>
        <begin position="542"/>
        <end position="560"/>
    </location>
</feature>
<evidence type="ECO:0000256" key="7">
    <source>
        <dbReference type="ARBA" id="ARBA00022989"/>
    </source>
</evidence>
<dbReference type="Proteomes" id="UP000652567">
    <property type="component" value="Unassembled WGS sequence"/>
</dbReference>
<dbReference type="GO" id="GO:0006605">
    <property type="term" value="P:protein targeting"/>
    <property type="evidence" value="ECO:0007669"/>
    <property type="project" value="UniProtKB-UniRule"/>
</dbReference>
<comment type="similarity">
    <text evidence="10">Belongs to the SecD/SecF family. SecD subfamily.</text>
</comment>
<feature type="transmembrane region" description="Helical" evidence="10">
    <location>
        <begin position="457"/>
        <end position="476"/>
    </location>
</feature>
<feature type="transmembrane region" description="Helical" evidence="10">
    <location>
        <begin position="355"/>
        <end position="375"/>
    </location>
</feature>
<evidence type="ECO:0000256" key="11">
    <source>
        <dbReference type="HAMAP-Rule" id="MF_01464"/>
    </source>
</evidence>
<dbReference type="FunFam" id="3.30.1360.200:FF:000002">
    <property type="entry name" value="Preprotein translocase subunit SecD"/>
    <property type="match status" value="1"/>
</dbReference>
<dbReference type="Gene3D" id="1.20.1640.10">
    <property type="entry name" value="Multidrug efflux transporter AcrB transmembrane domain"/>
    <property type="match status" value="2"/>
</dbReference>
<dbReference type="InterPro" id="IPR055344">
    <property type="entry name" value="SecD_SecF_C_bact"/>
</dbReference>
<dbReference type="SUPFAM" id="SSF82866">
    <property type="entry name" value="Multidrug efflux transporter AcrB transmembrane domain"/>
    <property type="match status" value="2"/>
</dbReference>
<evidence type="ECO:0000256" key="10">
    <source>
        <dbReference type="HAMAP-Rule" id="MF_01463"/>
    </source>
</evidence>
<dbReference type="Gene3D" id="3.30.70.3400">
    <property type="match status" value="1"/>
</dbReference>
<dbReference type="InterPro" id="IPR048631">
    <property type="entry name" value="SecD_1st"/>
</dbReference>
<evidence type="ECO:0000259" key="14">
    <source>
        <dbReference type="Pfam" id="PF22599"/>
    </source>
</evidence>
<protein>
    <recommendedName>
        <fullName evidence="10 11">Multifunctional fusion protein</fullName>
    </recommendedName>
    <domain>
        <recommendedName>
            <fullName evidence="10">Protein translocase subunit SecD</fullName>
        </recommendedName>
    </domain>
    <domain>
        <recommendedName>
            <fullName evidence="11">Protein-export membrane protein SecF</fullName>
        </recommendedName>
    </domain>
</protein>
<dbReference type="AlphaFoldDB" id="A0A928V6N5"/>
<dbReference type="InterPro" id="IPR005665">
    <property type="entry name" value="SecF_bac"/>
</dbReference>
<dbReference type="InterPro" id="IPR005791">
    <property type="entry name" value="SecD"/>
</dbReference>
<dbReference type="Pfam" id="PF21760">
    <property type="entry name" value="SecD_1st"/>
    <property type="match status" value="1"/>
</dbReference>
<name>A0A928V6N5_9GAMM</name>
<evidence type="ECO:0000256" key="2">
    <source>
        <dbReference type="ARBA" id="ARBA00022448"/>
    </source>
</evidence>
<dbReference type="EMBL" id="PRDL01000001">
    <property type="protein sequence ID" value="MBE8717534.1"/>
    <property type="molecule type" value="Genomic_DNA"/>
</dbReference>
<comment type="caution">
    <text evidence="15">The sequence shown here is derived from an EMBL/GenBank/DDBJ whole genome shotgun (WGS) entry which is preliminary data.</text>
</comment>
<reference evidence="15" key="1">
    <citation type="submission" date="2018-07" db="EMBL/GenBank/DDBJ databases">
        <title>Genome assembly of strain Ka43.</title>
        <authorList>
            <person name="Kukolya J."/>
            <person name="Nagy I."/>
            <person name="Horvath B."/>
            <person name="Toth A."/>
        </authorList>
    </citation>
    <scope>NUCLEOTIDE SEQUENCE</scope>
    <source>
        <strain evidence="15">KB43</strain>
    </source>
</reference>
<keyword evidence="5 10" id="KW-0812">Transmembrane</keyword>
<keyword evidence="16" id="KW-1185">Reference proteome</keyword>
<dbReference type="RefSeq" id="WP_193909438.1">
    <property type="nucleotide sequence ID" value="NZ_PRDL01000001.1"/>
</dbReference>
<dbReference type="GO" id="GO:0065002">
    <property type="term" value="P:intracellular protein transmembrane transport"/>
    <property type="evidence" value="ECO:0007669"/>
    <property type="project" value="UniProtKB-UniRule"/>
</dbReference>
<dbReference type="GO" id="GO:0015450">
    <property type="term" value="F:protein-transporting ATPase activity"/>
    <property type="evidence" value="ECO:0007669"/>
    <property type="project" value="InterPro"/>
</dbReference>
<accession>A0A928V6N5</accession>
<keyword evidence="9 10" id="KW-0472">Membrane</keyword>
<proteinExistence type="inferred from homology"/>
<keyword evidence="2 10" id="KW-0813">Transport</keyword>
<keyword evidence="7 10" id="KW-1133">Transmembrane helix</keyword>
<dbReference type="Gene3D" id="3.30.1360.200">
    <property type="match status" value="1"/>
</dbReference>
<evidence type="ECO:0000256" key="1">
    <source>
        <dbReference type="ARBA" id="ARBA00004651"/>
    </source>
</evidence>
<sequence length="842" mass="90561">MSSLAKRTVWYSLIIIMVLLSALPNVLPGSTLEKLPEWYGSNKVTKGLDLQGGSHLLLAVDASQLGVNASQSMAEQITDTLRADQIRYAPPVVNGNQITVRVQQQEQVAELKKIARQLIRPAEGTTPLYTLSDVDKGIQLQATEAREALLMKDAVERSLEVVRRRLDETGMVDPIIARQGKDSILVQLPGVDDPSHIRKLLGTTASMQFHWAAKGNGGFGQEAVMRVEGQQEGETYVLERKIALAGKHVKDASLAFNPDSGEPVVNFKLDKEGGRKFGEMTSENVGRALAIVLDDKVITAPVIRGAIPGGSGEISGSFTTAEAHDLALLLRAGALPAPLDVIEERTVGPDLGSDAIAIGISSGIAGAILVLLFMVGIYGSWGFIACVGLTINLGMIFGVLSALGATMTLPGIAGLILVTGMAVDANILINERIRDETRRGASAVTALKNGFHKAYSTILDSNITTLIAIALLFLFGSGPIRGFAITMAVGILLSMFTAISVTRLMMEWRVNKMGRRPLEISSLKWLEKISQGNTIHFMKGRFIGLTVSLILSVVAVGLMAKPGLNYGIDFSGGSVLEIQTQKASIGDLRTGLHERGIEVAIQEFGSEGNFLLRLPMAEAETVSGENAIQNVRENVQEIADDVVFKRVEMVGPRVSGDFVDASILAILIAAGGMVAYLWVRFESHFALGAMLTLALDLTKTIGFFVLAGIEFNLTAIAALLALIGYSVNDKIVVFDRIRENLRIYPDKPLMQLFDESITSTLSRTLFTSFSTFLAIVPMAIYGGSAVSSFALPMLFGIVIGTSSSIWIASPIVLLLGNRRIRKGLGQLHSSREQRQQEIDALP</sequence>
<comment type="subcellular location">
    <subcellularLocation>
        <location evidence="1 10">Cell membrane</location>
        <topology evidence="1 10">Multi-pass membrane protein</topology>
    </subcellularLocation>
</comment>
<evidence type="ECO:0000256" key="5">
    <source>
        <dbReference type="ARBA" id="ARBA00022692"/>
    </source>
</evidence>
<comment type="subunit">
    <text evidence="10">Forms a complex with SecF. Part of the essential Sec protein translocation apparatus which comprises SecA, SecYEG and auxiliary proteins SecDF-YajC and YidC.</text>
</comment>
<dbReference type="FunFam" id="1.20.1640.10:FF:000004">
    <property type="entry name" value="Protein translocase subunit SecD"/>
    <property type="match status" value="1"/>
</dbReference>
<dbReference type="PRINTS" id="PR01755">
    <property type="entry name" value="SECFTRNLCASE"/>
</dbReference>
<comment type="subunit">
    <text evidence="11">Forms a complex with SecD. Part of the essential Sec protein translocation apparatus which comprises SecA, SecYEG and auxiliary proteins SecDF-YajC and YidC.</text>
</comment>
<evidence type="ECO:0000256" key="3">
    <source>
        <dbReference type="ARBA" id="ARBA00022475"/>
    </source>
</evidence>
<evidence type="ECO:0000259" key="12">
    <source>
        <dbReference type="Pfam" id="PF02355"/>
    </source>
</evidence>
<feature type="domain" description="SecDF P1 head subdomain" evidence="14">
    <location>
        <begin position="230"/>
        <end position="337"/>
    </location>
</feature>
<evidence type="ECO:0000256" key="6">
    <source>
        <dbReference type="ARBA" id="ARBA00022927"/>
    </source>
</evidence>
<dbReference type="InterPro" id="IPR022645">
    <property type="entry name" value="SecD/SecF_bac"/>
</dbReference>
<evidence type="ECO:0000256" key="4">
    <source>
        <dbReference type="ARBA" id="ARBA00022519"/>
    </source>
</evidence>
<dbReference type="NCBIfam" id="TIGR01129">
    <property type="entry name" value="secD"/>
    <property type="match status" value="1"/>
</dbReference>
<dbReference type="InterPro" id="IPR054384">
    <property type="entry name" value="SecDF_P1_head"/>
</dbReference>
<keyword evidence="6 10" id="KW-0653">Protein transport</keyword>
<dbReference type="Pfam" id="PF22599">
    <property type="entry name" value="SecDF_P1_head"/>
    <property type="match status" value="1"/>
</dbReference>
<dbReference type="GO" id="GO:0005886">
    <property type="term" value="C:plasma membrane"/>
    <property type="evidence" value="ECO:0007669"/>
    <property type="project" value="UniProtKB-SubCell"/>
</dbReference>
<gene>
    <name evidence="10 15" type="primary">secD</name>
    <name evidence="11" type="synonym">secF</name>
    <name evidence="15" type="ORF">C4F51_10060</name>
</gene>
<feature type="transmembrane region" description="Helical" evidence="10">
    <location>
        <begin position="711"/>
        <end position="728"/>
    </location>
</feature>
<feature type="domain" description="Protein export membrane protein SecD/SecF C-terminal" evidence="12">
    <location>
        <begin position="341"/>
        <end position="502"/>
    </location>
</feature>
<keyword evidence="4" id="KW-0997">Cell inner membrane</keyword>
<organism evidence="15 16">
    <name type="scientific">Cellvibrio polysaccharolyticus</name>
    <dbReference type="NCBI Taxonomy" id="2082724"/>
    <lineage>
        <taxon>Bacteria</taxon>
        <taxon>Pseudomonadati</taxon>
        <taxon>Pseudomonadota</taxon>
        <taxon>Gammaproteobacteria</taxon>
        <taxon>Cellvibrionales</taxon>
        <taxon>Cellvibrionaceae</taxon>
        <taxon>Cellvibrio</taxon>
    </lineage>
</organism>
<dbReference type="InterPro" id="IPR022813">
    <property type="entry name" value="SecD/SecF_arch_bac"/>
</dbReference>
<dbReference type="InterPro" id="IPR022646">
    <property type="entry name" value="SecD/SecF_CS"/>
</dbReference>
<dbReference type="Pfam" id="PF02355">
    <property type="entry name" value="SecD_SecF_C"/>
    <property type="match status" value="2"/>
</dbReference>
<feature type="transmembrane region" description="Helical" evidence="10">
    <location>
        <begin position="382"/>
        <end position="403"/>
    </location>
</feature>
<feature type="domain" description="Protein export membrane protein SecD/SecF C-terminal" evidence="12">
    <location>
        <begin position="632"/>
        <end position="817"/>
    </location>
</feature>
<evidence type="ECO:0000259" key="13">
    <source>
        <dbReference type="Pfam" id="PF21760"/>
    </source>
</evidence>
<dbReference type="HAMAP" id="MF_01463_B">
    <property type="entry name" value="SecD_B"/>
    <property type="match status" value="1"/>
</dbReference>
<keyword evidence="3 10" id="KW-1003">Cell membrane</keyword>
<dbReference type="Pfam" id="PF07549">
    <property type="entry name" value="Sec_GG"/>
    <property type="match status" value="2"/>
</dbReference>
<evidence type="ECO:0000313" key="16">
    <source>
        <dbReference type="Proteomes" id="UP000652567"/>
    </source>
</evidence>
<feature type="transmembrane region" description="Helical" evidence="10">
    <location>
        <begin position="658"/>
        <end position="678"/>
    </location>
</feature>
<feature type="transmembrane region" description="Helical" evidence="10">
    <location>
        <begin position="409"/>
        <end position="429"/>
    </location>
</feature>
<dbReference type="HAMAP" id="MF_01464_B">
    <property type="entry name" value="SecF_B"/>
    <property type="match status" value="1"/>
</dbReference>
<comment type="function">
    <text evidence="10">Part of the Sec protein translocase complex. Interacts with the SecYEG preprotein conducting channel. SecDF uses the proton motive force (PMF) to complete protein translocation after the ATP-dependent function of SecA.</text>
</comment>
<evidence type="ECO:0000313" key="15">
    <source>
        <dbReference type="EMBL" id="MBE8717534.1"/>
    </source>
</evidence>
<feature type="transmembrane region" description="Helical" evidence="10">
    <location>
        <begin position="789"/>
        <end position="815"/>
    </location>
</feature>
<comment type="similarity">
    <text evidence="11">Belongs to the SecD/SecF family. SecF subfamily.</text>
</comment>
<dbReference type="PANTHER" id="PTHR30081">
    <property type="entry name" value="PROTEIN-EXPORT MEMBRANE PROTEIN SEC"/>
    <property type="match status" value="1"/>
</dbReference>
<dbReference type="NCBIfam" id="NF009583">
    <property type="entry name" value="PRK13024.1-3"/>
    <property type="match status" value="1"/>
</dbReference>
<comment type="caution">
    <text evidence="10">Lacks conserved residue(s) required for the propagation of feature annotation.</text>
</comment>
<feature type="transmembrane region" description="Helical" evidence="10">
    <location>
        <begin position="765"/>
        <end position="783"/>
    </location>
</feature>
<dbReference type="NCBIfam" id="TIGR00916">
    <property type="entry name" value="2A0604s01"/>
    <property type="match status" value="2"/>
</dbReference>
<dbReference type="NCBIfam" id="TIGR00966">
    <property type="entry name" value="transloc_SecF"/>
    <property type="match status" value="1"/>
</dbReference>
<feature type="domain" description="Protein translocase subunit SecDF P1" evidence="13">
    <location>
        <begin position="155"/>
        <end position="211"/>
    </location>
</feature>